<dbReference type="Gramene" id="KQK01668">
    <property type="protein sequence ID" value="KQK01668"/>
    <property type="gene ID" value="BRADI_3g57440v3"/>
</dbReference>
<organism evidence="4">
    <name type="scientific">Brachypodium distachyon</name>
    <name type="common">Purple false brome</name>
    <name type="synonym">Trachynia distachya</name>
    <dbReference type="NCBI Taxonomy" id="15368"/>
    <lineage>
        <taxon>Eukaryota</taxon>
        <taxon>Viridiplantae</taxon>
        <taxon>Streptophyta</taxon>
        <taxon>Embryophyta</taxon>
        <taxon>Tracheophyta</taxon>
        <taxon>Spermatophyta</taxon>
        <taxon>Magnoliopsida</taxon>
        <taxon>Liliopsida</taxon>
        <taxon>Poales</taxon>
        <taxon>Poaceae</taxon>
        <taxon>BOP clade</taxon>
        <taxon>Pooideae</taxon>
        <taxon>Stipodae</taxon>
        <taxon>Brachypodieae</taxon>
        <taxon>Brachypodium</taxon>
    </lineage>
</organism>
<dbReference type="InterPro" id="IPR010325">
    <property type="entry name" value="Rhamnogal_lyase"/>
</dbReference>
<dbReference type="Gene3D" id="2.60.120.260">
    <property type="entry name" value="Galactose-binding domain-like"/>
    <property type="match status" value="1"/>
</dbReference>
<dbReference type="CDD" id="cd10316">
    <property type="entry name" value="RGL4_M"/>
    <property type="match status" value="1"/>
</dbReference>
<keyword evidence="6" id="KW-1185">Reference proteome</keyword>
<feature type="domain" description="Rhamnogalacturonan lyase" evidence="3">
    <location>
        <begin position="427"/>
        <end position="495"/>
    </location>
</feature>
<protein>
    <recommendedName>
        <fullName evidence="7">Rhamnogalacturonan endolyase</fullName>
    </recommendedName>
</protein>
<evidence type="ECO:0000259" key="2">
    <source>
        <dbReference type="Pfam" id="PF14683"/>
    </source>
</evidence>
<dbReference type="KEGG" id="bdi:100846621"/>
<keyword evidence="1" id="KW-0732">Signal</keyword>
<dbReference type="InterPro" id="IPR008979">
    <property type="entry name" value="Galactose-bd-like_sf"/>
</dbReference>
<evidence type="ECO:0000259" key="3">
    <source>
        <dbReference type="Pfam" id="PF14686"/>
    </source>
</evidence>
<dbReference type="Pfam" id="PF06045">
    <property type="entry name" value="Rhamnogal_lyase"/>
    <property type="match status" value="1"/>
</dbReference>
<evidence type="ECO:0008006" key="7">
    <source>
        <dbReference type="Google" id="ProtNLM"/>
    </source>
</evidence>
<reference evidence="4" key="2">
    <citation type="submission" date="2017-06" db="EMBL/GenBank/DDBJ databases">
        <title>WGS assembly of Brachypodium distachyon.</title>
        <authorList>
            <consortium name="The International Brachypodium Initiative"/>
            <person name="Lucas S."/>
            <person name="Harmon-Smith M."/>
            <person name="Lail K."/>
            <person name="Tice H."/>
            <person name="Grimwood J."/>
            <person name="Bruce D."/>
            <person name="Barry K."/>
            <person name="Shu S."/>
            <person name="Lindquist E."/>
            <person name="Wang M."/>
            <person name="Pitluck S."/>
            <person name="Vogel J.P."/>
            <person name="Garvin D.F."/>
            <person name="Mockler T.C."/>
            <person name="Schmutz J."/>
            <person name="Rokhsar D."/>
            <person name="Bevan M.W."/>
        </authorList>
    </citation>
    <scope>NUCLEOTIDE SEQUENCE</scope>
    <source>
        <strain evidence="4">Bd21</strain>
    </source>
</reference>
<reference evidence="5" key="3">
    <citation type="submission" date="2018-08" db="UniProtKB">
        <authorList>
            <consortium name="EnsemblPlants"/>
        </authorList>
    </citation>
    <scope>IDENTIFICATION</scope>
    <source>
        <strain evidence="5">cv. Bd21</strain>
    </source>
</reference>
<dbReference type="InterPro" id="IPR029413">
    <property type="entry name" value="RG-lyase_II"/>
</dbReference>
<dbReference type="RefSeq" id="XP_010236050.1">
    <property type="nucleotide sequence ID" value="XM_010237748.3"/>
</dbReference>
<dbReference type="SUPFAM" id="SSF49452">
    <property type="entry name" value="Starch-binding domain-like"/>
    <property type="match status" value="1"/>
</dbReference>
<dbReference type="Pfam" id="PF14686">
    <property type="entry name" value="fn3_3"/>
    <property type="match status" value="1"/>
</dbReference>
<dbReference type="PANTHER" id="PTHR32018:SF2">
    <property type="entry name" value="OS11G0134100 PROTEIN"/>
    <property type="match status" value="1"/>
</dbReference>
<dbReference type="GeneID" id="100846621"/>
<gene>
    <name evidence="5" type="primary">LOC100846621</name>
    <name evidence="4" type="ORF">BRADI_3g57440v3</name>
</gene>
<dbReference type="ExpressionAtlas" id="A0A0Q3IN74">
    <property type="expression patterns" value="baseline and differential"/>
</dbReference>
<dbReference type="CDD" id="cd10320">
    <property type="entry name" value="RGL4_N"/>
    <property type="match status" value="1"/>
</dbReference>
<dbReference type="InterPro" id="IPR029411">
    <property type="entry name" value="RG-lyase_III"/>
</dbReference>
<proteinExistence type="predicted"/>
<dbReference type="OrthoDB" id="2130367at2759"/>
<evidence type="ECO:0000256" key="1">
    <source>
        <dbReference type="ARBA" id="ARBA00022729"/>
    </source>
</evidence>
<accession>A0A0Q3IN74</accession>
<dbReference type="EnsemblPlants" id="KQK01668">
    <property type="protein sequence ID" value="KQK01668"/>
    <property type="gene ID" value="BRADI_3g57440v3"/>
</dbReference>
<name>A0A0Q3IN74_BRADI</name>
<dbReference type="InterPro" id="IPR014718">
    <property type="entry name" value="GH-type_carb-bd"/>
</dbReference>
<dbReference type="GO" id="GO:0030246">
    <property type="term" value="F:carbohydrate binding"/>
    <property type="evidence" value="ECO:0007669"/>
    <property type="project" value="InterPro"/>
</dbReference>
<dbReference type="AlphaFoldDB" id="A0A0Q3IN74"/>
<dbReference type="PANTHER" id="PTHR32018">
    <property type="entry name" value="RHAMNOGALACTURONATE LYASE FAMILY PROTEIN"/>
    <property type="match status" value="1"/>
</dbReference>
<dbReference type="CDD" id="cd10317">
    <property type="entry name" value="RGL4_C"/>
    <property type="match status" value="1"/>
</dbReference>
<evidence type="ECO:0000313" key="6">
    <source>
        <dbReference type="Proteomes" id="UP000008810"/>
    </source>
</evidence>
<dbReference type="SUPFAM" id="SSF49785">
    <property type="entry name" value="Galactose-binding domain-like"/>
    <property type="match status" value="1"/>
</dbReference>
<dbReference type="Pfam" id="PF14683">
    <property type="entry name" value="CBM-like"/>
    <property type="match status" value="1"/>
</dbReference>
<evidence type="ECO:0000313" key="5">
    <source>
        <dbReference type="EnsemblPlants" id="KQK01668"/>
    </source>
</evidence>
<dbReference type="InterPro" id="IPR051850">
    <property type="entry name" value="Polysacch_Lyase_4"/>
</dbReference>
<reference evidence="4 5" key="1">
    <citation type="journal article" date="2010" name="Nature">
        <title>Genome sequencing and analysis of the model grass Brachypodium distachyon.</title>
        <authorList>
            <consortium name="International Brachypodium Initiative"/>
        </authorList>
    </citation>
    <scope>NUCLEOTIDE SEQUENCE [LARGE SCALE GENOMIC DNA]</scope>
    <source>
        <strain evidence="4 5">Bd21</strain>
    </source>
</reference>
<feature type="domain" description="Rhamnogalacturonan lyase" evidence="2">
    <location>
        <begin position="514"/>
        <end position="710"/>
    </location>
</feature>
<dbReference type="STRING" id="15368.A0A0Q3IN74"/>
<sequence>MVAGWRRGGSGAGADSGGHYLTVLITRSGAPAATVIMSTAAVLMILQLFAAAAGAPGGGVLLHVESHQVVLDNGVVQVWVSKPQGQITAVRYGDDPGNLLHFTGRSATGVMNSGGYWDLIWNFPGPGRPEGMTDVLDGTEFEVVSWSEEQVEVSFRSTYDPSRQDSVRLNVDKRLVMLRGSSGFYCYAILEHASEWPALNVSQVRLAFKLNPTRFNYMAVSDGIQRYMPAAADRDAPRGTPLAYQEAVLLVNASEPRFTGEVDDKYQYSLDNKDNHVHGWIAAAGDATTVPMGFWIITPSNEFKSGGPTKRELTSHIGPTSVTMFLGTHYVGDDIVAKINAGEQWKKVLGPMFIYLNSSPNPNPKRGDFQFHDMWKDAKAQAKAEVSKWPYSFPVSPDFHKAVERGSVTGRLLVRDRYVSGNDMPARLAYVGLAAPGQPGSWATESKGYQFWTRVWASNGSFAIGDVRAGEYNLYGWVPGFLGDYMYGTTITVASCNNVSLGDLVFEPPRSGRTLWEIGVPDRSAAEFFIPVPNPRNVNKLFLTKDRYRQYGLWERYADLYPAGDPIFTVGESHHSKDWFFAHVTRHVGTDEEASTARHIRFDLASVVTHGIYTLRVALSAAHYSRLELRVNGAPAAAGDRQSAPSMGLFMTPKFGDSNAIARHAEHGTWRSFEFKIEGRLLAVGENNINITQARAFNKFLGVMYDYLRLEAPGSHATSMNIWSWFVILFQCTTGALLFL</sequence>
<dbReference type="EMBL" id="CM000882">
    <property type="protein sequence ID" value="KQK01668.1"/>
    <property type="molecule type" value="Genomic_DNA"/>
</dbReference>
<evidence type="ECO:0000313" key="4">
    <source>
        <dbReference type="EMBL" id="KQK01668.1"/>
    </source>
</evidence>
<dbReference type="Gene3D" id="2.70.98.10">
    <property type="match status" value="1"/>
</dbReference>
<dbReference type="InterPro" id="IPR013784">
    <property type="entry name" value="Carb-bd-like_fold"/>
</dbReference>
<dbReference type="Gene3D" id="2.60.40.1120">
    <property type="entry name" value="Carboxypeptidase-like, regulatory domain"/>
    <property type="match status" value="1"/>
</dbReference>
<dbReference type="Proteomes" id="UP000008810">
    <property type="component" value="Chromosome 3"/>
</dbReference>